<dbReference type="InterPro" id="IPR059000">
    <property type="entry name" value="ATPase_P-type_domA"/>
</dbReference>
<dbReference type="FunFam" id="2.70.150.10:FF:000160">
    <property type="entry name" value="Sarcoplasmic/endoplasmic reticulum calcium ATPase 1"/>
    <property type="match status" value="1"/>
</dbReference>
<dbReference type="SUPFAM" id="SSF81665">
    <property type="entry name" value="Calcium ATPase, transmembrane domain M"/>
    <property type="match status" value="1"/>
</dbReference>
<dbReference type="AlphaFoldDB" id="A0A2V1K283"/>
<dbReference type="Gene3D" id="1.20.1110.10">
    <property type="entry name" value="Calcium-transporting ATPase, transmembrane domain"/>
    <property type="match status" value="1"/>
</dbReference>
<dbReference type="InterPro" id="IPR044492">
    <property type="entry name" value="P_typ_ATPase_HD_dom"/>
</dbReference>
<dbReference type="SUPFAM" id="SSF81653">
    <property type="entry name" value="Calcium ATPase, transduction domain A"/>
    <property type="match status" value="1"/>
</dbReference>
<keyword evidence="10 12" id="KW-1133">Transmembrane helix</keyword>
<dbReference type="Gene3D" id="3.40.1110.10">
    <property type="entry name" value="Calcium-transporting ATPase, cytoplasmic domain N"/>
    <property type="match status" value="1"/>
</dbReference>
<dbReference type="SMART" id="SM00831">
    <property type="entry name" value="Cation_ATPase_N"/>
    <property type="match status" value="1"/>
</dbReference>
<dbReference type="SUPFAM" id="SSF56784">
    <property type="entry name" value="HAD-like"/>
    <property type="match status" value="1"/>
</dbReference>
<reference evidence="15" key="1">
    <citation type="submission" date="2018-05" db="EMBL/GenBank/DDBJ databases">
        <authorList>
            <person name="Li Y."/>
        </authorList>
    </citation>
    <scope>NUCLEOTIDE SEQUENCE [LARGE SCALE GENOMIC DNA]</scope>
    <source>
        <strain evidence="15">3d-2-2</strain>
    </source>
</reference>
<feature type="transmembrane region" description="Helical" evidence="12">
    <location>
        <begin position="752"/>
        <end position="773"/>
    </location>
</feature>
<feature type="transmembrane region" description="Helical" evidence="12">
    <location>
        <begin position="826"/>
        <end position="844"/>
    </location>
</feature>
<keyword evidence="6" id="KW-0547">Nucleotide-binding</keyword>
<evidence type="ECO:0000256" key="6">
    <source>
        <dbReference type="ARBA" id="ARBA00022741"/>
    </source>
</evidence>
<feature type="transmembrane region" description="Helical" evidence="12">
    <location>
        <begin position="285"/>
        <end position="307"/>
    </location>
</feature>
<feature type="transmembrane region" description="Helical" evidence="12">
    <location>
        <begin position="63"/>
        <end position="85"/>
    </location>
</feature>
<dbReference type="Pfam" id="PF00122">
    <property type="entry name" value="E1-E2_ATPase"/>
    <property type="match status" value="1"/>
</dbReference>
<organism evidence="14 15">
    <name type="scientific">Corticimicrobacter populi</name>
    <dbReference type="NCBI Taxonomy" id="2175229"/>
    <lineage>
        <taxon>Bacteria</taxon>
        <taxon>Pseudomonadati</taxon>
        <taxon>Pseudomonadota</taxon>
        <taxon>Betaproteobacteria</taxon>
        <taxon>Burkholderiales</taxon>
        <taxon>Alcaligenaceae</taxon>
        <taxon>Corticimicrobacter</taxon>
    </lineage>
</organism>
<evidence type="ECO:0000256" key="1">
    <source>
        <dbReference type="ARBA" id="ARBA00004651"/>
    </source>
</evidence>
<evidence type="ECO:0000256" key="11">
    <source>
        <dbReference type="ARBA" id="ARBA00023136"/>
    </source>
</evidence>
<dbReference type="InterPro" id="IPR023299">
    <property type="entry name" value="ATPase_P-typ_cyto_dom_N"/>
</dbReference>
<dbReference type="PROSITE" id="PS00154">
    <property type="entry name" value="ATPASE_E1_E2"/>
    <property type="match status" value="1"/>
</dbReference>
<dbReference type="InterPro" id="IPR050510">
    <property type="entry name" value="Cation_transp_ATPase_P-type"/>
</dbReference>
<comment type="subcellular location">
    <subcellularLocation>
        <location evidence="1">Cell membrane</location>
        <topology evidence="1">Multi-pass membrane protein</topology>
    </subcellularLocation>
</comment>
<dbReference type="InterPro" id="IPR004014">
    <property type="entry name" value="ATPase_P-typ_cation-transptr_N"/>
</dbReference>
<evidence type="ECO:0000256" key="3">
    <source>
        <dbReference type="ARBA" id="ARBA00022475"/>
    </source>
</evidence>
<dbReference type="GO" id="GO:0030007">
    <property type="term" value="P:intracellular potassium ion homeostasis"/>
    <property type="evidence" value="ECO:0007669"/>
    <property type="project" value="TreeGrafter"/>
</dbReference>
<keyword evidence="4" id="KW-0597">Phosphoprotein</keyword>
<feature type="transmembrane region" description="Helical" evidence="12">
    <location>
        <begin position="865"/>
        <end position="883"/>
    </location>
</feature>
<keyword evidence="9" id="KW-1278">Translocase</keyword>
<dbReference type="PRINTS" id="PR00119">
    <property type="entry name" value="CATATPASE"/>
</dbReference>
<keyword evidence="3" id="KW-1003">Cell membrane</keyword>
<dbReference type="InterPro" id="IPR023298">
    <property type="entry name" value="ATPase_P-typ_TM_dom_sf"/>
</dbReference>
<keyword evidence="5 12" id="KW-0812">Transmembrane</keyword>
<dbReference type="PRINTS" id="PR00120">
    <property type="entry name" value="HATPASE"/>
</dbReference>
<comment type="caution">
    <text evidence="14">The sequence shown here is derived from an EMBL/GenBank/DDBJ whole genome shotgun (WGS) entry which is preliminary data.</text>
</comment>
<dbReference type="GO" id="GO:0005524">
    <property type="term" value="F:ATP binding"/>
    <property type="evidence" value="ECO:0007669"/>
    <property type="project" value="UniProtKB-KW"/>
</dbReference>
<dbReference type="PANTHER" id="PTHR43294:SF21">
    <property type="entry name" value="CATION TRANSPORTING ATPASE"/>
    <property type="match status" value="1"/>
</dbReference>
<keyword evidence="11 12" id="KW-0472">Membrane</keyword>
<dbReference type="GO" id="GO:1902600">
    <property type="term" value="P:proton transmembrane transport"/>
    <property type="evidence" value="ECO:0007669"/>
    <property type="project" value="TreeGrafter"/>
</dbReference>
<evidence type="ECO:0000256" key="2">
    <source>
        <dbReference type="ARBA" id="ARBA00005675"/>
    </source>
</evidence>
<dbReference type="Proteomes" id="UP000245212">
    <property type="component" value="Unassembled WGS sequence"/>
</dbReference>
<dbReference type="InterPro" id="IPR001757">
    <property type="entry name" value="P_typ_ATPase"/>
</dbReference>
<dbReference type="InterPro" id="IPR023214">
    <property type="entry name" value="HAD_sf"/>
</dbReference>
<dbReference type="Pfam" id="PF08282">
    <property type="entry name" value="Hydrolase_3"/>
    <property type="match status" value="1"/>
</dbReference>
<gene>
    <name evidence="14" type="ORF">DD235_12880</name>
</gene>
<sequence length="924" mass="99315">MKAAVSDSSTPPSDWHHLDPDTVCSLLDSAPLGLSQKEAAQRLQRFGPNTLPATSRRPAWRRLLAQFQNSIIYLMLAAALVTAFLQHWIDTGVILAVLVVNAIVGFLQEGRAEQALHALRDMLAPHAQVLRAGSILTVPAADLVPGDIVLLEAGDRVPADMRLLQARHLLIDESILTGESLASEKNTAAAPLDCLPGDRTCMAHSGSLVLAGQARGMVTATGQATEIGRINSLLASVDMLQTPLLRQVNRFSQRFTGLVLGGGLVLMLFAVFVREYAWSDALLAVVSLAASIVPEGLPAVMTITLAIGVRRMATRNAIVRNLPAVEILGATSIICSDKTGTLTCNEMTVRRLQMCDRLYHVEGSGYAPTGQLREDCCGQPGTAMAHTSEASGGWPAGMRHLLHAATLCNTARLRCRQGEWQVEGDPMEGALLAASLKAGIDPDTLRNAWPEQDQIPFNPEKRIMASLHIMRPDLAPHWHLPDGQRFVYVKGAPEQLLQCCVQQMAHDGTLAPLDTDAWLAAITAAADQGERVLGFAVRAANPAKDHFTSEHPGDTLTFLGLASLIDPPRPEAIRAIAECTTAGIRVKMITGDHALTAAAIARQLGLGAQPTVLTGADLDGIADAELPARAMATTVFARTSPEHKLRIVRALQSQGAVVAMTGDGVNDAPALKQADVGVAMGNKGTEAAKEASRIVLADDNFASIAAAVHEGRTVYDNIRKVIAWTLPTNGGEVLFLILALLLGYTLPMTPAQILWINLATTATLGLVLAFEPSAPDVMRRPPRPANAPLLSRPLIWRIILVSVFFLMGGLAMTAYADHHGYTTEHWRTLVVNVIVGMEIAYLFSVRGLHQPHLDWRQLLGTRATLAALLAITLLQAAFTYLPWMNTAFQTVPLSLADWFAIMMVALVLFLILEAEKKIASRFAS</sequence>
<accession>A0A2V1K283</accession>
<dbReference type="Pfam" id="PF00690">
    <property type="entry name" value="Cation_ATPase_N"/>
    <property type="match status" value="1"/>
</dbReference>
<dbReference type="SFLD" id="SFLDS00003">
    <property type="entry name" value="Haloacid_Dehalogenase"/>
    <property type="match status" value="1"/>
</dbReference>
<dbReference type="GO" id="GO:0036376">
    <property type="term" value="P:sodium ion export across plasma membrane"/>
    <property type="evidence" value="ECO:0007669"/>
    <property type="project" value="TreeGrafter"/>
</dbReference>
<feature type="transmembrane region" description="Helical" evidence="12">
    <location>
        <begin position="794"/>
        <end position="814"/>
    </location>
</feature>
<dbReference type="GO" id="GO:0005886">
    <property type="term" value="C:plasma membrane"/>
    <property type="evidence" value="ECO:0007669"/>
    <property type="project" value="UniProtKB-SubCell"/>
</dbReference>
<evidence type="ECO:0000313" key="15">
    <source>
        <dbReference type="Proteomes" id="UP000245212"/>
    </source>
</evidence>
<evidence type="ECO:0000259" key="13">
    <source>
        <dbReference type="SMART" id="SM00831"/>
    </source>
</evidence>
<dbReference type="SUPFAM" id="SSF81660">
    <property type="entry name" value="Metal cation-transporting ATPase, ATP-binding domain N"/>
    <property type="match status" value="1"/>
</dbReference>
<protein>
    <submittedName>
        <fullName evidence="14">Carbonate dehydratase</fullName>
    </submittedName>
</protein>
<evidence type="ECO:0000256" key="7">
    <source>
        <dbReference type="ARBA" id="ARBA00022840"/>
    </source>
</evidence>
<dbReference type="InterPro" id="IPR018303">
    <property type="entry name" value="ATPase_P-typ_P_site"/>
</dbReference>
<evidence type="ECO:0000256" key="4">
    <source>
        <dbReference type="ARBA" id="ARBA00022553"/>
    </source>
</evidence>
<feature type="transmembrane region" description="Helical" evidence="12">
    <location>
        <begin position="91"/>
        <end position="107"/>
    </location>
</feature>
<evidence type="ECO:0000256" key="5">
    <source>
        <dbReference type="ARBA" id="ARBA00022692"/>
    </source>
</evidence>
<dbReference type="Gene3D" id="3.40.50.1000">
    <property type="entry name" value="HAD superfamily/HAD-like"/>
    <property type="match status" value="1"/>
</dbReference>
<keyword evidence="7" id="KW-0067">ATP-binding</keyword>
<dbReference type="InterPro" id="IPR008250">
    <property type="entry name" value="ATPase_P-typ_transduc_dom_A_sf"/>
</dbReference>
<evidence type="ECO:0000256" key="12">
    <source>
        <dbReference type="SAM" id="Phobius"/>
    </source>
</evidence>
<dbReference type="EMBL" id="QETA01000005">
    <property type="protein sequence ID" value="PWF22256.1"/>
    <property type="molecule type" value="Genomic_DNA"/>
</dbReference>
<comment type="similarity">
    <text evidence="2">Belongs to the cation transport ATPase (P-type) (TC 3.A.3) family. Type IIA subfamily.</text>
</comment>
<dbReference type="InterPro" id="IPR036412">
    <property type="entry name" value="HAD-like_sf"/>
</dbReference>
<name>A0A2V1K283_9BURK</name>
<dbReference type="GO" id="GO:1990573">
    <property type="term" value="P:potassium ion import across plasma membrane"/>
    <property type="evidence" value="ECO:0007669"/>
    <property type="project" value="TreeGrafter"/>
</dbReference>
<dbReference type="GO" id="GO:0006883">
    <property type="term" value="P:intracellular sodium ion homeostasis"/>
    <property type="evidence" value="ECO:0007669"/>
    <property type="project" value="TreeGrafter"/>
</dbReference>
<evidence type="ECO:0000313" key="14">
    <source>
        <dbReference type="EMBL" id="PWF22256.1"/>
    </source>
</evidence>
<dbReference type="GO" id="GO:0005391">
    <property type="term" value="F:P-type sodium:potassium-exchanging transporter activity"/>
    <property type="evidence" value="ECO:0007669"/>
    <property type="project" value="TreeGrafter"/>
</dbReference>
<dbReference type="Pfam" id="PF13246">
    <property type="entry name" value="Cation_ATPase"/>
    <property type="match status" value="1"/>
</dbReference>
<dbReference type="InterPro" id="IPR006068">
    <property type="entry name" value="ATPase_P-typ_cation-transptr_C"/>
</dbReference>
<evidence type="ECO:0000256" key="8">
    <source>
        <dbReference type="ARBA" id="ARBA00022842"/>
    </source>
</evidence>
<dbReference type="SFLD" id="SFLDF00027">
    <property type="entry name" value="p-type_atpase"/>
    <property type="match status" value="1"/>
</dbReference>
<feature type="transmembrane region" description="Helical" evidence="12">
    <location>
        <begin position="721"/>
        <end position="746"/>
    </location>
</feature>
<keyword evidence="15" id="KW-1185">Reference proteome</keyword>
<dbReference type="PANTHER" id="PTHR43294">
    <property type="entry name" value="SODIUM/POTASSIUM-TRANSPORTING ATPASE SUBUNIT ALPHA"/>
    <property type="match status" value="1"/>
</dbReference>
<feature type="domain" description="Cation-transporting P-type ATPase N-terminal" evidence="13">
    <location>
        <begin position="14"/>
        <end position="87"/>
    </location>
</feature>
<evidence type="ECO:0000256" key="10">
    <source>
        <dbReference type="ARBA" id="ARBA00022989"/>
    </source>
</evidence>
<dbReference type="SFLD" id="SFLDG00002">
    <property type="entry name" value="C1.7:_P-type_atpase_like"/>
    <property type="match status" value="1"/>
</dbReference>
<evidence type="ECO:0000256" key="9">
    <source>
        <dbReference type="ARBA" id="ARBA00022967"/>
    </source>
</evidence>
<keyword evidence="8" id="KW-0460">Magnesium</keyword>
<proteinExistence type="inferred from homology"/>
<feature type="transmembrane region" description="Helical" evidence="12">
    <location>
        <begin position="895"/>
        <end position="912"/>
    </location>
</feature>
<dbReference type="Gene3D" id="2.70.150.10">
    <property type="entry name" value="Calcium-transporting ATPase, cytoplasmic transduction domain A"/>
    <property type="match status" value="1"/>
</dbReference>
<dbReference type="Pfam" id="PF00689">
    <property type="entry name" value="Cation_ATPase_C"/>
    <property type="match status" value="1"/>
</dbReference>
<dbReference type="NCBIfam" id="TIGR01494">
    <property type="entry name" value="ATPase_P-type"/>
    <property type="match status" value="2"/>
</dbReference>
<dbReference type="RefSeq" id="WP_109062494.1">
    <property type="nucleotide sequence ID" value="NZ_QETA01000005.1"/>
</dbReference>
<feature type="transmembrane region" description="Helical" evidence="12">
    <location>
        <begin position="255"/>
        <end position="273"/>
    </location>
</feature>
<dbReference type="GO" id="GO:0016887">
    <property type="term" value="F:ATP hydrolysis activity"/>
    <property type="evidence" value="ECO:0007669"/>
    <property type="project" value="InterPro"/>
</dbReference>